<proteinExistence type="inferred from homology"/>
<dbReference type="InterPro" id="IPR035987">
    <property type="entry name" value="Ribosomal_uS8_sf"/>
</dbReference>
<keyword evidence="6" id="KW-1185">Reference proteome</keyword>
<dbReference type="AlphaFoldDB" id="A0A9X9ME64"/>
<dbReference type="GO" id="GO:0006412">
    <property type="term" value="P:translation"/>
    <property type="evidence" value="ECO:0007669"/>
    <property type="project" value="InterPro"/>
</dbReference>
<evidence type="ECO:0000256" key="4">
    <source>
        <dbReference type="ARBA" id="ARBA00035422"/>
    </source>
</evidence>
<dbReference type="GO" id="GO:0003735">
    <property type="term" value="F:structural constituent of ribosome"/>
    <property type="evidence" value="ECO:0007669"/>
    <property type="project" value="InterPro"/>
</dbReference>
<accession>A0A9X9ME64</accession>
<comment type="similarity">
    <text evidence="1">Belongs to the universal ribosomal protein uS8 family.</text>
</comment>
<dbReference type="InterPro" id="IPR000630">
    <property type="entry name" value="Ribosomal_uS8"/>
</dbReference>
<dbReference type="SUPFAM" id="SSF56047">
    <property type="entry name" value="Ribosomal protein S8"/>
    <property type="match status" value="1"/>
</dbReference>
<dbReference type="EMBL" id="CYRY02046910">
    <property type="protein sequence ID" value="VCX42742.1"/>
    <property type="molecule type" value="Genomic_DNA"/>
</dbReference>
<reference evidence="5 6" key="1">
    <citation type="submission" date="2018-10" db="EMBL/GenBank/DDBJ databases">
        <authorList>
            <person name="Ekblom R."/>
            <person name="Jareborg N."/>
        </authorList>
    </citation>
    <scope>NUCLEOTIDE SEQUENCE [LARGE SCALE GENOMIC DNA]</scope>
    <source>
        <tissue evidence="5">Muscle</tissue>
    </source>
</reference>
<dbReference type="Proteomes" id="UP000269945">
    <property type="component" value="Unassembled WGS sequence"/>
</dbReference>
<evidence type="ECO:0000256" key="2">
    <source>
        <dbReference type="ARBA" id="ARBA00022980"/>
    </source>
</evidence>
<evidence type="ECO:0000313" key="5">
    <source>
        <dbReference type="EMBL" id="VCX42742.1"/>
    </source>
</evidence>
<protein>
    <recommendedName>
        <fullName evidence="4">40S ribosomal protein S15a</fullName>
    </recommendedName>
</protein>
<dbReference type="PANTHER" id="PTHR11758">
    <property type="entry name" value="40S RIBOSOMAL PROTEIN S15A"/>
    <property type="match status" value="1"/>
</dbReference>
<dbReference type="GO" id="GO:1990904">
    <property type="term" value="C:ribonucleoprotein complex"/>
    <property type="evidence" value="ECO:0007669"/>
    <property type="project" value="UniProtKB-KW"/>
</dbReference>
<comment type="caution">
    <text evidence="5">The sequence shown here is derived from an EMBL/GenBank/DDBJ whole genome shotgun (WGS) entry which is preliminary data.</text>
</comment>
<keyword evidence="3" id="KW-0687">Ribonucleoprotein</keyword>
<evidence type="ECO:0000313" key="6">
    <source>
        <dbReference type="Proteomes" id="UP000269945"/>
    </source>
</evidence>
<name>A0A9X9ME64_GULGU</name>
<organism evidence="5 6">
    <name type="scientific">Gulo gulo</name>
    <name type="common">Wolverine</name>
    <name type="synonym">Gluton</name>
    <dbReference type="NCBI Taxonomy" id="48420"/>
    <lineage>
        <taxon>Eukaryota</taxon>
        <taxon>Metazoa</taxon>
        <taxon>Chordata</taxon>
        <taxon>Craniata</taxon>
        <taxon>Vertebrata</taxon>
        <taxon>Euteleostomi</taxon>
        <taxon>Mammalia</taxon>
        <taxon>Eutheria</taxon>
        <taxon>Laurasiatheria</taxon>
        <taxon>Carnivora</taxon>
        <taxon>Caniformia</taxon>
        <taxon>Musteloidea</taxon>
        <taxon>Mustelidae</taxon>
        <taxon>Guloninae</taxon>
        <taxon>Gulo</taxon>
    </lineage>
</organism>
<dbReference type="GO" id="GO:0005840">
    <property type="term" value="C:ribosome"/>
    <property type="evidence" value="ECO:0007669"/>
    <property type="project" value="UniProtKB-KW"/>
</dbReference>
<gene>
    <name evidence="5" type="ORF">BN2614_LOCUS1</name>
</gene>
<keyword evidence="2" id="KW-0689">Ribosomal protein</keyword>
<evidence type="ECO:0000256" key="3">
    <source>
        <dbReference type="ARBA" id="ARBA00023274"/>
    </source>
</evidence>
<evidence type="ECO:0000256" key="1">
    <source>
        <dbReference type="ARBA" id="ARBA00006471"/>
    </source>
</evidence>
<sequence length="73" mass="8338">MMKHGYTEEFEITAYYLTGNIAVDLMGSLNMCGVVSPRFGVQFKDLPKLAENSDPNPPVWFHCPDNVSWHHRP</sequence>